<proteinExistence type="inferred from homology"/>
<evidence type="ECO:0000256" key="4">
    <source>
        <dbReference type="ARBA" id="ARBA00022690"/>
    </source>
</evidence>
<dbReference type="SUPFAM" id="SSF50882">
    <property type="entry name" value="beta-Barrel protease inhibitors"/>
    <property type="match status" value="1"/>
</dbReference>
<dbReference type="InterPro" id="IPR021140">
    <property type="entry name" value="Inh/Omp19"/>
</dbReference>
<dbReference type="EMBL" id="MUIO01000011">
    <property type="protein sequence ID" value="ORC61271.1"/>
    <property type="molecule type" value="Genomic_DNA"/>
</dbReference>
<gene>
    <name evidence="9" type="ORF">BZK31_03660</name>
</gene>
<evidence type="ECO:0000313" key="10">
    <source>
        <dbReference type="Proteomes" id="UP000192815"/>
    </source>
</evidence>
<evidence type="ECO:0000256" key="2">
    <source>
        <dbReference type="ARBA" id="ARBA00006813"/>
    </source>
</evidence>
<evidence type="ECO:0000256" key="6">
    <source>
        <dbReference type="ARBA" id="ARBA00022764"/>
    </source>
</evidence>
<reference evidence="10" key="1">
    <citation type="submission" date="2017-02" db="EMBL/GenBank/DDBJ databases">
        <title>Pseudomonas floridae sp. nov., a novel pathogenic bacterial species isolated from tomato.</title>
        <authorList>
            <person name="Timilsina S."/>
            <person name="Vallad G.E."/>
            <person name="Jones J.B."/>
        </authorList>
    </citation>
    <scope>NUCLEOTIDE SEQUENCE [LARGE SCALE GENOMIC DNA]</scope>
    <source>
        <strain evidence="10">GEV388</strain>
    </source>
</reference>
<evidence type="ECO:0000259" key="8">
    <source>
        <dbReference type="Pfam" id="PF02974"/>
    </source>
</evidence>
<keyword evidence="10" id="KW-1185">Reference proteome</keyword>
<comment type="similarity">
    <text evidence="2">Belongs to the protease inhibitor I38 family.</text>
</comment>
<dbReference type="Gene3D" id="2.40.128.10">
    <property type="match status" value="1"/>
</dbReference>
<dbReference type="Proteomes" id="UP000192815">
    <property type="component" value="Unassembled WGS sequence"/>
</dbReference>
<comment type="caution">
    <text evidence="9">The sequence shown here is derived from an EMBL/GenBank/DDBJ whole genome shotgun (WGS) entry which is preliminary data.</text>
</comment>
<dbReference type="InterPro" id="IPR022815">
    <property type="entry name" value="Inh"/>
</dbReference>
<dbReference type="Pfam" id="PF02974">
    <property type="entry name" value="Inh"/>
    <property type="match status" value="1"/>
</dbReference>
<keyword evidence="3" id="KW-0483">Metalloprotease inhibitor</keyword>
<comment type="subcellular location">
    <subcellularLocation>
        <location evidence="1">Periplasm</location>
    </subcellularLocation>
</comment>
<keyword evidence="6" id="KW-0574">Periplasm</keyword>
<organism evidence="9 10">
    <name type="scientific">Pseudomonas floridensis</name>
    <dbReference type="NCBI Taxonomy" id="1958950"/>
    <lineage>
        <taxon>Bacteria</taxon>
        <taxon>Pseudomonadati</taxon>
        <taxon>Pseudomonadota</taxon>
        <taxon>Gammaproteobacteria</taxon>
        <taxon>Pseudomonadales</taxon>
        <taxon>Pseudomonadaceae</taxon>
        <taxon>Pseudomonas</taxon>
    </lineage>
</organism>
<accession>A0A1X0NAU2</accession>
<dbReference type="GO" id="GO:0008191">
    <property type="term" value="F:metalloendopeptidase inhibitor activity"/>
    <property type="evidence" value="ECO:0007669"/>
    <property type="project" value="InterPro"/>
</dbReference>
<evidence type="ECO:0000256" key="7">
    <source>
        <dbReference type="ARBA" id="ARBA00023215"/>
    </source>
</evidence>
<keyword evidence="4" id="KW-0646">Protease inhibitor</keyword>
<feature type="domain" description="Alkaline proteinase inhibitor/ Outer membrane lipoprotein Omp19" evidence="8">
    <location>
        <begin position="8"/>
        <end position="100"/>
    </location>
</feature>
<evidence type="ECO:0000256" key="3">
    <source>
        <dbReference type="ARBA" id="ARBA00022608"/>
    </source>
</evidence>
<keyword evidence="5" id="KW-0732">Signal</keyword>
<name>A0A1X0NAU2_9PSED</name>
<dbReference type="AlphaFoldDB" id="A0A1X0NAU2"/>
<evidence type="ECO:0000313" key="9">
    <source>
        <dbReference type="EMBL" id="ORC61271.1"/>
    </source>
</evidence>
<sequence length="103" mass="11125">MATSLKLPSPAELSGKWRLFMQAQPGEACELHLSTDNPQLGGDPACAARWLNETPTGWFPTPDGLAFTGKEGSGLVHFNHLGSQHYQARLPGGELLNLERVAE</sequence>
<evidence type="ECO:0000256" key="5">
    <source>
        <dbReference type="ARBA" id="ARBA00022729"/>
    </source>
</evidence>
<keyword evidence="7" id="KW-0481">Metalloenzyme inhibitor</keyword>
<dbReference type="PRINTS" id="PR01274">
    <property type="entry name" value="MPTASEINHBTR"/>
</dbReference>
<evidence type="ECO:0000256" key="1">
    <source>
        <dbReference type="ARBA" id="ARBA00004418"/>
    </source>
</evidence>
<dbReference type="GO" id="GO:0042597">
    <property type="term" value="C:periplasmic space"/>
    <property type="evidence" value="ECO:0007669"/>
    <property type="project" value="UniProtKB-SubCell"/>
</dbReference>
<protein>
    <submittedName>
        <fullName evidence="9">Alkaline proteinase inhibitor</fullName>
    </submittedName>
</protein>
<dbReference type="STRING" id="1958950.BZK31_03660"/>
<dbReference type="InterPro" id="IPR016085">
    <property type="entry name" value="Protease_inh_B-barrel_dom"/>
</dbReference>